<keyword evidence="3" id="KW-1185">Reference proteome</keyword>
<evidence type="ECO:0000256" key="1">
    <source>
        <dbReference type="SAM" id="MobiDB-lite"/>
    </source>
</evidence>
<dbReference type="STRING" id="1499967.U27_05036"/>
<dbReference type="Proteomes" id="UP000030661">
    <property type="component" value="Unassembled WGS sequence"/>
</dbReference>
<sequence>MEHLITCEVCGARNRVRSHSKPRQPICGKCHAPLKEKLFDRVMQTVGTVVSEAGQILTDLTAASSSPQPPQRETPPTDQTIPGFSFDPELHQVLSHLAEVAWTNPNRSPEGFLLMPDRLGCPTLSQEIRQTFDHLYAHVRTWAPGFNVPYSLPEIKIVRIDDYKTAGQFAMGEHPVVTVAEKYLATPSVLRLILAHEACHHILHLSSLEDPNRQANERKTDLSMFICGFGEIAQQGYTTVHRQFLTTHILHLGYLQAREYQQAYKWARQRRDELFRNIDRFPGAEAQLYRRLLTIVHGDHQALERWRDRAANRYPRLATVELYQTMLDEYQRDNR</sequence>
<accession>A0A081C0F8</accession>
<dbReference type="EMBL" id="DF820466">
    <property type="protein sequence ID" value="GAK58063.1"/>
    <property type="molecule type" value="Genomic_DNA"/>
</dbReference>
<evidence type="ECO:0000313" key="2">
    <source>
        <dbReference type="EMBL" id="GAK58063.1"/>
    </source>
</evidence>
<evidence type="ECO:0000313" key="3">
    <source>
        <dbReference type="Proteomes" id="UP000030661"/>
    </source>
</evidence>
<dbReference type="HOGENOM" id="CLU_828107_0_0_0"/>
<organism evidence="2 3">
    <name type="scientific">Vecturithrix granuli</name>
    <dbReference type="NCBI Taxonomy" id="1499967"/>
    <lineage>
        <taxon>Bacteria</taxon>
        <taxon>Candidatus Moduliflexota</taxon>
        <taxon>Candidatus Vecturitrichia</taxon>
        <taxon>Candidatus Vecturitrichales</taxon>
        <taxon>Candidatus Vecturitrichaceae</taxon>
        <taxon>Candidatus Vecturithrix</taxon>
    </lineage>
</organism>
<dbReference type="Gene3D" id="2.30.30.380">
    <property type="entry name" value="Zn-finger domain of Sec23/24"/>
    <property type="match status" value="1"/>
</dbReference>
<gene>
    <name evidence="2" type="ORF">U27_05036</name>
</gene>
<proteinExistence type="predicted"/>
<reference evidence="2 3" key="1">
    <citation type="journal article" date="2015" name="PeerJ">
        <title>First genomic representation of candidate bacterial phylum KSB3 points to enhanced environmental sensing as a trigger of wastewater bulking.</title>
        <authorList>
            <person name="Sekiguchi Y."/>
            <person name="Ohashi A."/>
            <person name="Parks D.H."/>
            <person name="Yamauchi T."/>
            <person name="Tyson G.W."/>
            <person name="Hugenholtz P."/>
        </authorList>
    </citation>
    <scope>NUCLEOTIDE SEQUENCE [LARGE SCALE GENOMIC DNA]</scope>
</reference>
<protein>
    <submittedName>
        <fullName evidence="2">Uncharacterized protein</fullName>
    </submittedName>
</protein>
<feature type="region of interest" description="Disordered" evidence="1">
    <location>
        <begin position="60"/>
        <end position="83"/>
    </location>
</feature>
<dbReference type="AlphaFoldDB" id="A0A081C0F8"/>
<name>A0A081C0F8_VECG1</name>